<reference evidence="9 10" key="1">
    <citation type="journal article" date="2019" name="Plant Biotechnol. J.">
        <title>The red bayberry genome and genetic basis of sex determination.</title>
        <authorList>
            <person name="Jia H.M."/>
            <person name="Jia H.J."/>
            <person name="Cai Q.L."/>
            <person name="Wang Y."/>
            <person name="Zhao H.B."/>
            <person name="Yang W.F."/>
            <person name="Wang G.Y."/>
            <person name="Li Y.H."/>
            <person name="Zhan D.L."/>
            <person name="Shen Y.T."/>
            <person name="Niu Q.F."/>
            <person name="Chang L."/>
            <person name="Qiu J."/>
            <person name="Zhao L."/>
            <person name="Xie H.B."/>
            <person name="Fu W.Y."/>
            <person name="Jin J."/>
            <person name="Li X.W."/>
            <person name="Jiao Y."/>
            <person name="Zhou C.C."/>
            <person name="Tu T."/>
            <person name="Chai C.Y."/>
            <person name="Gao J.L."/>
            <person name="Fan L.J."/>
            <person name="van de Weg E."/>
            <person name="Wang J.Y."/>
            <person name="Gao Z.S."/>
        </authorList>
    </citation>
    <scope>NUCLEOTIDE SEQUENCE [LARGE SCALE GENOMIC DNA]</scope>
    <source>
        <tissue evidence="9">Leaves</tissue>
    </source>
</reference>
<dbReference type="InterPro" id="IPR046341">
    <property type="entry name" value="SET_dom_sf"/>
</dbReference>
<evidence type="ECO:0000256" key="7">
    <source>
        <dbReference type="ARBA" id="ARBA00022833"/>
    </source>
</evidence>
<dbReference type="Pfam" id="PF00856">
    <property type="entry name" value="SET"/>
    <property type="match status" value="1"/>
</dbReference>
<dbReference type="GO" id="GO:0046872">
    <property type="term" value="F:metal ion binding"/>
    <property type="evidence" value="ECO:0007669"/>
    <property type="project" value="UniProtKB-KW"/>
</dbReference>
<evidence type="ECO:0000256" key="1">
    <source>
        <dbReference type="ARBA" id="ARBA00004286"/>
    </source>
</evidence>
<comment type="subcellular location">
    <subcellularLocation>
        <location evidence="1">Chromosome</location>
    </subcellularLocation>
</comment>
<evidence type="ECO:0000256" key="6">
    <source>
        <dbReference type="ARBA" id="ARBA00022723"/>
    </source>
</evidence>
<evidence type="ECO:0000256" key="4">
    <source>
        <dbReference type="ARBA" id="ARBA00022679"/>
    </source>
</evidence>
<evidence type="ECO:0000256" key="2">
    <source>
        <dbReference type="ARBA" id="ARBA00022454"/>
    </source>
</evidence>
<accession>A0A6A1WN95</accession>
<organism evidence="9 10">
    <name type="scientific">Morella rubra</name>
    <name type="common">Chinese bayberry</name>
    <dbReference type="NCBI Taxonomy" id="262757"/>
    <lineage>
        <taxon>Eukaryota</taxon>
        <taxon>Viridiplantae</taxon>
        <taxon>Streptophyta</taxon>
        <taxon>Embryophyta</taxon>
        <taxon>Tracheophyta</taxon>
        <taxon>Spermatophyta</taxon>
        <taxon>Magnoliopsida</taxon>
        <taxon>eudicotyledons</taxon>
        <taxon>Gunneridae</taxon>
        <taxon>Pentapetalae</taxon>
        <taxon>rosids</taxon>
        <taxon>fabids</taxon>
        <taxon>Fagales</taxon>
        <taxon>Myricaceae</taxon>
        <taxon>Morella</taxon>
    </lineage>
</organism>
<sequence>MRQPDKKKRCQTNEQQQQLEEPCPTGAFLQCFELILPWLTPQELANVSLTSKCLYQITQSITLRRSSDASRSYENLPIPFHNTVDNHPYAYFIYTPSQILPAFSSQFQCQSWGSSFSAGSNSVSRLFLEPATLVDDSGESASGCDCERCEDQVGCPCIGLEGVDVASECGLWCGCGLECGNRLTQRGVSIRMKIVRDRRKGWGLYADQFIEKGQFVCEYAGELLTTKEATSRQKMYDELASGGHFSCALLVIREHLPSGKACMRMNIDATRIGNVTRFINHSCDGGNLLTKLVRSTGALLPHLCFFSSRDIKENEELTFSYGEIRLRDERCGENKGMEGEAMLRGRCP</sequence>
<feature type="domain" description="SET" evidence="8">
    <location>
        <begin position="190"/>
        <end position="322"/>
    </location>
</feature>
<gene>
    <name evidence="9" type="ORF">CJ030_MR1G027473</name>
</gene>
<keyword evidence="3 9" id="KW-0489">Methyltransferase</keyword>
<keyword evidence="10" id="KW-1185">Reference proteome</keyword>
<keyword evidence="7" id="KW-0862">Zinc</keyword>
<dbReference type="PROSITE" id="PS50280">
    <property type="entry name" value="SET"/>
    <property type="match status" value="1"/>
</dbReference>
<dbReference type="GO" id="GO:0008168">
    <property type="term" value="F:methyltransferase activity"/>
    <property type="evidence" value="ECO:0007669"/>
    <property type="project" value="UniProtKB-KW"/>
</dbReference>
<keyword evidence="5" id="KW-0949">S-adenosyl-L-methionine</keyword>
<dbReference type="InterPro" id="IPR050973">
    <property type="entry name" value="H3K9_Histone-Lys_N-MTase"/>
</dbReference>
<evidence type="ECO:0000256" key="3">
    <source>
        <dbReference type="ARBA" id="ARBA00022603"/>
    </source>
</evidence>
<keyword evidence="4 9" id="KW-0808">Transferase</keyword>
<dbReference type="SUPFAM" id="SSF82199">
    <property type="entry name" value="SET domain"/>
    <property type="match status" value="1"/>
</dbReference>
<evidence type="ECO:0000313" key="10">
    <source>
        <dbReference type="Proteomes" id="UP000516437"/>
    </source>
</evidence>
<dbReference type="SMART" id="SM00317">
    <property type="entry name" value="SET"/>
    <property type="match status" value="1"/>
</dbReference>
<name>A0A6A1WN95_9ROSI</name>
<evidence type="ECO:0000259" key="8">
    <source>
        <dbReference type="PROSITE" id="PS50280"/>
    </source>
</evidence>
<keyword evidence="6" id="KW-0479">Metal-binding</keyword>
<dbReference type="Gene3D" id="2.170.270.10">
    <property type="entry name" value="SET domain"/>
    <property type="match status" value="1"/>
</dbReference>
<comment type="caution">
    <text evidence="9">The sequence shown here is derived from an EMBL/GenBank/DDBJ whole genome shotgun (WGS) entry which is preliminary data.</text>
</comment>
<keyword evidence="2" id="KW-0158">Chromosome</keyword>
<dbReference type="AlphaFoldDB" id="A0A6A1WN95"/>
<evidence type="ECO:0000313" key="9">
    <source>
        <dbReference type="EMBL" id="KAB1226644.1"/>
    </source>
</evidence>
<dbReference type="OrthoDB" id="5792673at2759"/>
<dbReference type="PANTHER" id="PTHR46223">
    <property type="entry name" value="HISTONE-LYSINE N-METHYLTRANSFERASE SUV39H"/>
    <property type="match status" value="1"/>
</dbReference>
<proteinExistence type="predicted"/>
<dbReference type="InterPro" id="IPR001214">
    <property type="entry name" value="SET_dom"/>
</dbReference>
<dbReference type="Proteomes" id="UP000516437">
    <property type="component" value="Chromosome 1"/>
</dbReference>
<dbReference type="EMBL" id="RXIC02000019">
    <property type="protein sequence ID" value="KAB1226644.1"/>
    <property type="molecule type" value="Genomic_DNA"/>
</dbReference>
<dbReference type="GO" id="GO:0005694">
    <property type="term" value="C:chromosome"/>
    <property type="evidence" value="ECO:0007669"/>
    <property type="project" value="UniProtKB-SubCell"/>
</dbReference>
<protein>
    <submittedName>
        <fullName evidence="9">Histone-lysine N-methyltransferase SUVR3</fullName>
    </submittedName>
</protein>
<dbReference type="GO" id="GO:0032259">
    <property type="term" value="P:methylation"/>
    <property type="evidence" value="ECO:0007669"/>
    <property type="project" value="UniProtKB-KW"/>
</dbReference>
<dbReference type="PANTHER" id="PTHR46223:SF3">
    <property type="entry name" value="HISTONE-LYSINE N-METHYLTRANSFERASE SET-23"/>
    <property type="match status" value="1"/>
</dbReference>
<evidence type="ECO:0000256" key="5">
    <source>
        <dbReference type="ARBA" id="ARBA00022691"/>
    </source>
</evidence>